<accession>A0ABN8YEH3</accession>
<organism evidence="2 3">
    <name type="scientific">Rangifer tarandus platyrhynchus</name>
    <name type="common">Svalbard reindeer</name>
    <dbReference type="NCBI Taxonomy" id="3082113"/>
    <lineage>
        <taxon>Eukaryota</taxon>
        <taxon>Metazoa</taxon>
        <taxon>Chordata</taxon>
        <taxon>Craniata</taxon>
        <taxon>Vertebrata</taxon>
        <taxon>Euteleostomi</taxon>
        <taxon>Mammalia</taxon>
        <taxon>Eutheria</taxon>
        <taxon>Laurasiatheria</taxon>
        <taxon>Artiodactyla</taxon>
        <taxon>Ruminantia</taxon>
        <taxon>Pecora</taxon>
        <taxon>Cervidae</taxon>
        <taxon>Odocoileinae</taxon>
        <taxon>Rangifer</taxon>
    </lineage>
</organism>
<keyword evidence="3" id="KW-1185">Reference proteome</keyword>
<evidence type="ECO:0000256" key="1">
    <source>
        <dbReference type="SAM" id="MobiDB-lite"/>
    </source>
</evidence>
<gene>
    <name evidence="2" type="ORF">MRATA1EN1_LOCUS7908</name>
</gene>
<evidence type="ECO:0000313" key="2">
    <source>
        <dbReference type="EMBL" id="CAI9158946.1"/>
    </source>
</evidence>
<sequence length="250" mass="27053">MASPARSRRGSPGPGCSPSIWMIAGDPRPRFRQPKLGEDAEQKKTNPRRRRAGPAYWSAYPSLLAKWVTPPIPHAAAPQRWLPPPRQASSGFAHRDQLSSPQPEPFKQVPGKLVAAAFVGAHPVQKQRERGLDYEYDFIDDSHPLLFLNSGSAPRPTLTASAGAGRRAAVGPARRSSLPARARVGGKRLSLAPLGDSRSSGREEGAVCKNVDPDSSTVCVDLCVSARRRLSGRVCAWSRKTAQDAESPKR</sequence>
<feature type="region of interest" description="Disordered" evidence="1">
    <location>
        <begin position="1"/>
        <end position="53"/>
    </location>
</feature>
<reference evidence="2" key="1">
    <citation type="submission" date="2023-04" db="EMBL/GenBank/DDBJ databases">
        <authorList>
            <consortium name="ELIXIR-Norway"/>
        </authorList>
    </citation>
    <scope>NUCLEOTIDE SEQUENCE [LARGE SCALE GENOMIC DNA]</scope>
</reference>
<dbReference type="Proteomes" id="UP001176941">
    <property type="component" value="Chromosome 18"/>
</dbReference>
<feature type="region of interest" description="Disordered" evidence="1">
    <location>
        <begin position="74"/>
        <end position="107"/>
    </location>
</feature>
<proteinExistence type="predicted"/>
<feature type="region of interest" description="Disordered" evidence="1">
    <location>
        <begin position="156"/>
        <end position="208"/>
    </location>
</feature>
<dbReference type="EMBL" id="OX459954">
    <property type="protein sequence ID" value="CAI9158946.1"/>
    <property type="molecule type" value="Genomic_DNA"/>
</dbReference>
<name>A0ABN8YEH3_RANTA</name>
<feature type="compositionally biased region" description="Low complexity" evidence="1">
    <location>
        <begin position="160"/>
        <end position="183"/>
    </location>
</feature>
<evidence type="ECO:0000313" key="3">
    <source>
        <dbReference type="Proteomes" id="UP001176941"/>
    </source>
</evidence>
<feature type="compositionally biased region" description="Basic and acidic residues" evidence="1">
    <location>
        <begin position="35"/>
        <end position="44"/>
    </location>
</feature>
<protein>
    <submittedName>
        <fullName evidence="2">Uncharacterized protein</fullName>
    </submittedName>
</protein>